<dbReference type="PANTHER" id="PTHR34227">
    <property type="entry name" value="CHAPERONE PROTEIN YCDY"/>
    <property type="match status" value="1"/>
</dbReference>
<dbReference type="EMBL" id="JARACI010001019">
    <property type="protein sequence ID" value="MDD9206982.1"/>
    <property type="molecule type" value="Genomic_DNA"/>
</dbReference>
<evidence type="ECO:0000256" key="2">
    <source>
        <dbReference type="SAM" id="MobiDB-lite"/>
    </source>
</evidence>
<name>A0ABT5TYF3_9MICO</name>
<dbReference type="InterPro" id="IPR036411">
    <property type="entry name" value="TorD-like_sf"/>
</dbReference>
<sequence>MTTTCPATSAAPDEVRALLADRDTLGATLDRFAAAFTTLSKLLGAAPDIARVDRLRDPELLAEWPLDDADSARATTLLAEYRLAKEDLSRIRRDYGRLFVGPGRMIAPPYESVYRSDAGPGRRTRDDAGPRGRPRA</sequence>
<protein>
    <submittedName>
        <fullName evidence="3">Molecular chaperone TorD family protein</fullName>
    </submittedName>
</protein>
<comment type="caution">
    <text evidence="3">The sequence shown here is derived from an EMBL/GenBank/DDBJ whole genome shotgun (WGS) entry which is preliminary data.</text>
</comment>
<dbReference type="Pfam" id="PF02613">
    <property type="entry name" value="Nitrate_red_del"/>
    <property type="match status" value="1"/>
</dbReference>
<proteinExistence type="predicted"/>
<evidence type="ECO:0000313" key="3">
    <source>
        <dbReference type="EMBL" id="MDD9206982.1"/>
    </source>
</evidence>
<keyword evidence="4" id="KW-1185">Reference proteome</keyword>
<dbReference type="Proteomes" id="UP001165561">
    <property type="component" value="Unassembled WGS sequence"/>
</dbReference>
<dbReference type="PANTHER" id="PTHR34227:SF1">
    <property type="entry name" value="DIMETHYL SULFOXIDE REDUCTASE CHAPERONE-RELATED"/>
    <property type="match status" value="1"/>
</dbReference>
<dbReference type="Gene3D" id="1.10.3480.10">
    <property type="entry name" value="TorD-like"/>
    <property type="match status" value="1"/>
</dbReference>
<dbReference type="SUPFAM" id="SSF89155">
    <property type="entry name" value="TorD-like"/>
    <property type="match status" value="1"/>
</dbReference>
<evidence type="ECO:0000256" key="1">
    <source>
        <dbReference type="ARBA" id="ARBA00023186"/>
    </source>
</evidence>
<reference evidence="3" key="1">
    <citation type="submission" date="2023-02" db="EMBL/GenBank/DDBJ databases">
        <title>Georgenia sp.10Sc9-8, isolated from a soil sample collected from the Taklamakan desert.</title>
        <authorList>
            <person name="Liu S."/>
        </authorList>
    </citation>
    <scope>NUCLEOTIDE SEQUENCE</scope>
    <source>
        <strain evidence="3">10Sc9-8</strain>
    </source>
</reference>
<keyword evidence="1" id="KW-0143">Chaperone</keyword>
<feature type="region of interest" description="Disordered" evidence="2">
    <location>
        <begin position="104"/>
        <end position="136"/>
    </location>
</feature>
<dbReference type="InterPro" id="IPR050289">
    <property type="entry name" value="TorD/DmsD_chaperones"/>
</dbReference>
<accession>A0ABT5TYF3</accession>
<dbReference type="InterPro" id="IPR020945">
    <property type="entry name" value="DMSO/NO3_reduct_chaperone"/>
</dbReference>
<organism evidence="3 4">
    <name type="scientific">Georgenia halotolerans</name>
    <dbReference type="NCBI Taxonomy" id="3028317"/>
    <lineage>
        <taxon>Bacteria</taxon>
        <taxon>Bacillati</taxon>
        <taxon>Actinomycetota</taxon>
        <taxon>Actinomycetes</taxon>
        <taxon>Micrococcales</taxon>
        <taxon>Bogoriellaceae</taxon>
        <taxon>Georgenia</taxon>
    </lineage>
</organism>
<evidence type="ECO:0000313" key="4">
    <source>
        <dbReference type="Proteomes" id="UP001165561"/>
    </source>
</evidence>
<gene>
    <name evidence="3" type="ORF">PU560_10965</name>
</gene>